<sequence>MVDSFDFKVRIPKRPLTRRGILSSVASLYDPLGLVAPFILPMKQLLQRLGKLGLGWDEEIPNEESKRWLEILSEFKGLRTLVFHVVYCFLNQIVRSWNFIFSVMHRKLDMVQ</sequence>
<feature type="transmembrane region" description="Helical" evidence="1">
    <location>
        <begin position="21"/>
        <end position="40"/>
    </location>
</feature>
<keyword evidence="1" id="KW-0472">Membrane</keyword>
<keyword evidence="1" id="KW-0812">Transmembrane</keyword>
<gene>
    <name evidence="2" type="ORF">DC041_0004765</name>
</gene>
<dbReference type="STRING" id="6184.A0A430Q0E1"/>
<dbReference type="EMBL" id="QMKO01003548">
    <property type="protein sequence ID" value="RTG81180.1"/>
    <property type="molecule type" value="Genomic_DNA"/>
</dbReference>
<keyword evidence="3" id="KW-1185">Reference proteome</keyword>
<dbReference type="PANTHER" id="PTHR47331">
    <property type="entry name" value="PHD-TYPE DOMAIN-CONTAINING PROTEIN"/>
    <property type="match status" value="1"/>
</dbReference>
<accession>A0A430Q0E1</accession>
<proteinExistence type="predicted"/>
<evidence type="ECO:0000256" key="1">
    <source>
        <dbReference type="SAM" id="Phobius"/>
    </source>
</evidence>
<name>A0A430Q0E1_SCHBO</name>
<dbReference type="InterPro" id="IPR008042">
    <property type="entry name" value="Retrotrans_Pao"/>
</dbReference>
<comment type="caution">
    <text evidence="2">The sequence shown here is derived from an EMBL/GenBank/DDBJ whole genome shotgun (WGS) entry which is preliminary data.</text>
</comment>
<keyword evidence="1" id="KW-1133">Transmembrane helix</keyword>
<feature type="transmembrane region" description="Helical" evidence="1">
    <location>
        <begin position="81"/>
        <end position="101"/>
    </location>
</feature>
<protein>
    <submittedName>
        <fullName evidence="2">Uncharacterized protein</fullName>
    </submittedName>
</protein>
<evidence type="ECO:0000313" key="3">
    <source>
        <dbReference type="Proteomes" id="UP000290809"/>
    </source>
</evidence>
<evidence type="ECO:0000313" key="2">
    <source>
        <dbReference type="EMBL" id="RTG81180.1"/>
    </source>
</evidence>
<dbReference type="Pfam" id="PF05380">
    <property type="entry name" value="Peptidase_A17"/>
    <property type="match status" value="1"/>
</dbReference>
<dbReference type="AlphaFoldDB" id="A0A430Q0E1"/>
<dbReference type="Proteomes" id="UP000290809">
    <property type="component" value="Unassembled WGS sequence"/>
</dbReference>
<reference evidence="2 3" key="1">
    <citation type="journal article" date="2019" name="PLoS Pathog.">
        <title>Genome sequence of the bovine parasite Schistosoma bovis Tanzania.</title>
        <authorList>
            <person name="Oey H."/>
            <person name="Zakrzewski M."/>
            <person name="Gobert G."/>
            <person name="Gravermann K."/>
            <person name="Stoye J."/>
            <person name="Jones M."/>
            <person name="Mcmanus D."/>
            <person name="Krause L."/>
        </authorList>
    </citation>
    <scope>NUCLEOTIDE SEQUENCE [LARGE SCALE GENOMIC DNA]</scope>
    <source>
        <strain evidence="2 3">TAN1997</strain>
    </source>
</reference>
<organism evidence="2 3">
    <name type="scientific">Schistosoma bovis</name>
    <name type="common">Blood fluke</name>
    <dbReference type="NCBI Taxonomy" id="6184"/>
    <lineage>
        <taxon>Eukaryota</taxon>
        <taxon>Metazoa</taxon>
        <taxon>Spiralia</taxon>
        <taxon>Lophotrochozoa</taxon>
        <taxon>Platyhelminthes</taxon>
        <taxon>Trematoda</taxon>
        <taxon>Digenea</taxon>
        <taxon>Strigeidida</taxon>
        <taxon>Schistosomatoidea</taxon>
        <taxon>Schistosomatidae</taxon>
        <taxon>Schistosoma</taxon>
    </lineage>
</organism>